<dbReference type="Gene3D" id="3.40.640.10">
    <property type="entry name" value="Type I PLP-dependent aspartate aminotransferase-like (Major domain)"/>
    <property type="match status" value="1"/>
</dbReference>
<feature type="domain" description="Orn/Lys/Arg decarboxylases family 1 pyridoxal-P attachment site" evidence="6">
    <location>
        <begin position="4"/>
        <end position="297"/>
    </location>
</feature>
<dbReference type="Pfam" id="PF01276">
    <property type="entry name" value="OKR_DC_1"/>
    <property type="match status" value="1"/>
</dbReference>
<dbReference type="Pfam" id="PF03711">
    <property type="entry name" value="OKR_DC_1_C"/>
    <property type="match status" value="1"/>
</dbReference>
<keyword evidence="5" id="KW-0456">Lyase</keyword>
<dbReference type="RefSeq" id="WP_262581830.1">
    <property type="nucleotide sequence ID" value="NZ_JAOQJV010000012.1"/>
</dbReference>
<reference evidence="8 9" key="1">
    <citation type="journal article" date="2021" name="ISME Commun">
        <title>Automated analysis of genomic sequences facilitates high-throughput and comprehensive description of bacteria.</title>
        <authorList>
            <person name="Hitch T.C.A."/>
        </authorList>
    </citation>
    <scope>NUCLEOTIDE SEQUENCE [LARGE SCALE GENOMIC DNA]</scope>
    <source>
        <strain evidence="8 9">Sanger_02</strain>
    </source>
</reference>
<evidence type="ECO:0000259" key="6">
    <source>
        <dbReference type="Pfam" id="PF01276"/>
    </source>
</evidence>
<name>A0ABT2S7Q9_9FIRM</name>
<dbReference type="SUPFAM" id="SSF55904">
    <property type="entry name" value="Ornithine decarboxylase C-terminal domain"/>
    <property type="match status" value="1"/>
</dbReference>
<evidence type="ECO:0000256" key="1">
    <source>
        <dbReference type="ARBA" id="ARBA00001933"/>
    </source>
</evidence>
<comment type="caution">
    <text evidence="8">The sequence shown here is derived from an EMBL/GenBank/DDBJ whole genome shotgun (WGS) entry which is preliminary data.</text>
</comment>
<sequence>MERLYDRLSAYQASDYYGFHMPGHKRQASWGDNLPFGIDITEIEGFDDLHHASGILKDAQELTARVYGAEESRFLVNGSTVGILSAILGCTKKGGKILFARQCHKSVYHAVYLNELNPIYLYPEFDEDLHLNTYISVSAVKTALMEHSDIRAVVIVSPTYDGVISDVEGIAAVVHAYGIPLIVDEAHGAHLGFHPYFDKNALAKGADVVIHSVHKTLPSLTQTAILHVQGEIADRRRIFRYLDMLQSSSPSYVLMASIDNCVHLLAEKRDEMFVPYVKRLQEARAQLKQMKYLKLLETEHYDWSKIVVSAKGGGLSGRELYRILRVKYHLQMEMAAGTYVIAMTSISDTDEGFQRLVKAFLEIDSEIGLKNEQMNASKQMALNDVVEAMEDAMGRLPKNPQVMNSARALEIPLEETEMVLWEESVGRISVEYAYLYPPGSPLIVPGEQVTEEAVRLLQDYRKVGFSIEGLEKDDYLRVQKNW</sequence>
<dbReference type="PANTHER" id="PTHR43277">
    <property type="entry name" value="ARGININE DECARBOXYLASE"/>
    <property type="match status" value="1"/>
</dbReference>
<organism evidence="8 9">
    <name type="scientific">Dorea ammoniilytica</name>
    <dbReference type="NCBI Taxonomy" id="2981788"/>
    <lineage>
        <taxon>Bacteria</taxon>
        <taxon>Bacillati</taxon>
        <taxon>Bacillota</taxon>
        <taxon>Clostridia</taxon>
        <taxon>Lachnospirales</taxon>
        <taxon>Lachnospiraceae</taxon>
        <taxon>Dorea</taxon>
    </lineage>
</organism>
<keyword evidence="8" id="KW-0032">Aminotransferase</keyword>
<comment type="similarity">
    <text evidence="2">Belongs to the Orn/Lys/Arg decarboxylase class-I family.</text>
</comment>
<dbReference type="InterPro" id="IPR008286">
    <property type="entry name" value="Prn/Lys/Arg_de-COase_C"/>
</dbReference>
<dbReference type="SUPFAM" id="SSF53383">
    <property type="entry name" value="PLP-dependent transferases"/>
    <property type="match status" value="1"/>
</dbReference>
<evidence type="ECO:0000256" key="5">
    <source>
        <dbReference type="ARBA" id="ARBA00023239"/>
    </source>
</evidence>
<evidence type="ECO:0000313" key="8">
    <source>
        <dbReference type="EMBL" id="MCU6700462.1"/>
    </source>
</evidence>
<dbReference type="GO" id="GO:0008483">
    <property type="term" value="F:transaminase activity"/>
    <property type="evidence" value="ECO:0007669"/>
    <property type="project" value="UniProtKB-KW"/>
</dbReference>
<proteinExistence type="inferred from homology"/>
<evidence type="ECO:0000256" key="2">
    <source>
        <dbReference type="ARBA" id="ARBA00010671"/>
    </source>
</evidence>
<evidence type="ECO:0000256" key="3">
    <source>
        <dbReference type="ARBA" id="ARBA00022793"/>
    </source>
</evidence>
<dbReference type="Proteomes" id="UP001207605">
    <property type="component" value="Unassembled WGS sequence"/>
</dbReference>
<feature type="domain" description="Orn/Lys/Arg decarboxylase C-terminal" evidence="7">
    <location>
        <begin position="377"/>
        <end position="460"/>
    </location>
</feature>
<comment type="cofactor">
    <cofactor evidence="1">
        <name>pyridoxal 5'-phosphate</name>
        <dbReference type="ChEBI" id="CHEBI:597326"/>
    </cofactor>
</comment>
<dbReference type="InterPro" id="IPR036633">
    <property type="entry name" value="Prn/Lys/Arg_de-COase_C_sf"/>
</dbReference>
<keyword evidence="9" id="KW-1185">Reference proteome</keyword>
<dbReference type="Gene3D" id="3.90.100.10">
    <property type="entry name" value="Orn/Lys/Arg decarboxylase, C-terminal domain"/>
    <property type="match status" value="1"/>
</dbReference>
<gene>
    <name evidence="8" type="ORF">OCV65_09505</name>
</gene>
<dbReference type="PANTHER" id="PTHR43277:SF3">
    <property type="entry name" value="DECARBOXYLASE, PUTATIVE-RELATED"/>
    <property type="match status" value="1"/>
</dbReference>
<dbReference type="InterPro" id="IPR015424">
    <property type="entry name" value="PyrdxlP-dep_Trfase"/>
</dbReference>
<accession>A0ABT2S7Q9</accession>
<protein>
    <submittedName>
        <fullName evidence="8">Aminotransferase class I/II-fold pyridoxal phosphate-dependent enzyme</fullName>
    </submittedName>
</protein>
<dbReference type="EMBL" id="JAOQJV010000012">
    <property type="protein sequence ID" value="MCU6700462.1"/>
    <property type="molecule type" value="Genomic_DNA"/>
</dbReference>
<evidence type="ECO:0000313" key="9">
    <source>
        <dbReference type="Proteomes" id="UP001207605"/>
    </source>
</evidence>
<dbReference type="InterPro" id="IPR052357">
    <property type="entry name" value="Orn_Lys_Arg_decarboxylase-I"/>
</dbReference>
<evidence type="ECO:0000256" key="4">
    <source>
        <dbReference type="ARBA" id="ARBA00022898"/>
    </source>
</evidence>
<keyword evidence="4" id="KW-0663">Pyridoxal phosphate</keyword>
<keyword evidence="8" id="KW-0808">Transferase</keyword>
<dbReference type="InterPro" id="IPR015421">
    <property type="entry name" value="PyrdxlP-dep_Trfase_major"/>
</dbReference>
<evidence type="ECO:0000259" key="7">
    <source>
        <dbReference type="Pfam" id="PF03711"/>
    </source>
</evidence>
<dbReference type="InterPro" id="IPR000310">
    <property type="entry name" value="Orn/Lys/Arg_deCO2ase_major_dom"/>
</dbReference>
<keyword evidence="3" id="KW-0210">Decarboxylase</keyword>